<dbReference type="Proteomes" id="UP000314294">
    <property type="component" value="Unassembled WGS sequence"/>
</dbReference>
<dbReference type="AlphaFoldDB" id="A0A4Z2GSH2"/>
<evidence type="ECO:0000313" key="3">
    <source>
        <dbReference type="Proteomes" id="UP000314294"/>
    </source>
</evidence>
<evidence type="ECO:0000256" key="1">
    <source>
        <dbReference type="SAM" id="MobiDB-lite"/>
    </source>
</evidence>
<gene>
    <name evidence="2" type="ORF">EYF80_034222</name>
</gene>
<feature type="compositionally biased region" description="Basic residues" evidence="1">
    <location>
        <begin position="68"/>
        <end position="79"/>
    </location>
</feature>
<evidence type="ECO:0000313" key="2">
    <source>
        <dbReference type="EMBL" id="TNN55564.1"/>
    </source>
</evidence>
<proteinExistence type="predicted"/>
<name>A0A4Z2GSH2_9TELE</name>
<accession>A0A4Z2GSH2</accession>
<protein>
    <submittedName>
        <fullName evidence="2">Uncharacterized protein</fullName>
    </submittedName>
</protein>
<dbReference type="EMBL" id="SRLO01000452">
    <property type="protein sequence ID" value="TNN55564.1"/>
    <property type="molecule type" value="Genomic_DNA"/>
</dbReference>
<reference evidence="2 3" key="1">
    <citation type="submission" date="2019-03" db="EMBL/GenBank/DDBJ databases">
        <title>First draft genome of Liparis tanakae, snailfish: a comprehensive survey of snailfish specific genes.</title>
        <authorList>
            <person name="Kim W."/>
            <person name="Song I."/>
            <person name="Jeong J.-H."/>
            <person name="Kim D."/>
            <person name="Kim S."/>
            <person name="Ryu S."/>
            <person name="Song J.Y."/>
            <person name="Lee S.K."/>
        </authorList>
    </citation>
    <scope>NUCLEOTIDE SEQUENCE [LARGE SCALE GENOMIC DNA]</scope>
    <source>
        <tissue evidence="2">Muscle</tissue>
    </source>
</reference>
<sequence>MSGLGAFDSVVRQCLWTDVLLETITWDIRLGLREAEWRRRQAGAEAGARTAQAGSRSSEAGEMTGRGRPGRKTVWRWEG</sequence>
<feature type="region of interest" description="Disordered" evidence="1">
    <location>
        <begin position="43"/>
        <end position="79"/>
    </location>
</feature>
<comment type="caution">
    <text evidence="2">The sequence shown here is derived from an EMBL/GenBank/DDBJ whole genome shotgun (WGS) entry which is preliminary data.</text>
</comment>
<feature type="compositionally biased region" description="Low complexity" evidence="1">
    <location>
        <begin position="43"/>
        <end position="54"/>
    </location>
</feature>
<organism evidence="2 3">
    <name type="scientific">Liparis tanakae</name>
    <name type="common">Tanaka's snailfish</name>
    <dbReference type="NCBI Taxonomy" id="230148"/>
    <lineage>
        <taxon>Eukaryota</taxon>
        <taxon>Metazoa</taxon>
        <taxon>Chordata</taxon>
        <taxon>Craniata</taxon>
        <taxon>Vertebrata</taxon>
        <taxon>Euteleostomi</taxon>
        <taxon>Actinopterygii</taxon>
        <taxon>Neopterygii</taxon>
        <taxon>Teleostei</taxon>
        <taxon>Neoteleostei</taxon>
        <taxon>Acanthomorphata</taxon>
        <taxon>Eupercaria</taxon>
        <taxon>Perciformes</taxon>
        <taxon>Cottioidei</taxon>
        <taxon>Cottales</taxon>
        <taxon>Liparidae</taxon>
        <taxon>Liparis</taxon>
    </lineage>
</organism>
<keyword evidence="3" id="KW-1185">Reference proteome</keyword>